<proteinExistence type="predicted"/>
<dbReference type="STRING" id="311333.SAMN05421664_1627"/>
<dbReference type="EMBL" id="FNKL01000002">
    <property type="protein sequence ID" value="SDQ44489.1"/>
    <property type="molecule type" value="Genomic_DNA"/>
</dbReference>
<gene>
    <name evidence="1" type="ORF">SAMN05421664_1627</name>
</gene>
<reference evidence="2" key="1">
    <citation type="submission" date="2016-10" db="EMBL/GenBank/DDBJ databases">
        <authorList>
            <person name="Varghese N."/>
            <person name="Submissions S."/>
        </authorList>
    </citation>
    <scope>NUCLEOTIDE SEQUENCE [LARGE SCALE GENOMIC DNA]</scope>
    <source>
        <strain evidence="2">DSM 17072</strain>
    </source>
</reference>
<dbReference type="Pfam" id="PF07617">
    <property type="entry name" value="DUF1579"/>
    <property type="match status" value="1"/>
</dbReference>
<evidence type="ECO:0000313" key="1">
    <source>
        <dbReference type="EMBL" id="SDQ44489.1"/>
    </source>
</evidence>
<evidence type="ECO:0008006" key="3">
    <source>
        <dbReference type="Google" id="ProtNLM"/>
    </source>
</evidence>
<name>A0A1H1AXU9_9FLAO</name>
<keyword evidence="2" id="KW-1185">Reference proteome</keyword>
<evidence type="ECO:0000313" key="2">
    <source>
        <dbReference type="Proteomes" id="UP000199627"/>
    </source>
</evidence>
<dbReference type="OrthoDB" id="277821at2"/>
<accession>A0A1H1AXU9</accession>
<dbReference type="Proteomes" id="UP000199627">
    <property type="component" value="Unassembled WGS sequence"/>
</dbReference>
<dbReference type="RefSeq" id="WP_089755234.1">
    <property type="nucleotide sequence ID" value="NZ_FNKL01000002.1"/>
</dbReference>
<organism evidence="1 2">
    <name type="scientific">Chryseobacterium soldanellicola</name>
    <dbReference type="NCBI Taxonomy" id="311333"/>
    <lineage>
        <taxon>Bacteria</taxon>
        <taxon>Pseudomonadati</taxon>
        <taxon>Bacteroidota</taxon>
        <taxon>Flavobacteriia</taxon>
        <taxon>Flavobacteriales</taxon>
        <taxon>Weeksellaceae</taxon>
        <taxon>Chryseobacterium group</taxon>
        <taxon>Chryseobacterium</taxon>
    </lineage>
</organism>
<sequence length="212" mass="24012">MKNLLLFTVCAAFLFTACDKVKVGVKDSDKTDSIAKEEWKPVDSATANKAWMEYATPGDMHKMLAKSDGKWSGENTMWMENGGKPMKSMSETINKMIFDGRYQVSEHKGNFMGMPFEGMSITGYDNAKKKFVSTWIDNMGTGIMNMEGDWNASKKAIEFKGKMTDPTRPGKDCEVREVYTFVDDTHQTLEMYGPDAKTGKEFKTMEIKYVKK</sequence>
<dbReference type="InterPro" id="IPR011473">
    <property type="entry name" value="DUF1579"/>
</dbReference>
<protein>
    <recommendedName>
        <fullName evidence="3">DUF1579 domain-containing protein</fullName>
    </recommendedName>
</protein>
<dbReference type="AlphaFoldDB" id="A0A1H1AXU9"/>
<dbReference type="PROSITE" id="PS51257">
    <property type="entry name" value="PROKAR_LIPOPROTEIN"/>
    <property type="match status" value="1"/>
</dbReference>